<keyword evidence="8" id="KW-0175">Coiled coil</keyword>
<evidence type="ECO:0000313" key="12">
    <source>
        <dbReference type="EMBL" id="QFG02490.1"/>
    </source>
</evidence>
<proteinExistence type="inferred from homology"/>
<organism evidence="12 13">
    <name type="scientific">Tepidiforma bonchosmolovskayae</name>
    <dbReference type="NCBI Taxonomy" id="2601677"/>
    <lineage>
        <taxon>Bacteria</taxon>
        <taxon>Bacillati</taxon>
        <taxon>Chloroflexota</taxon>
        <taxon>Tepidiformia</taxon>
        <taxon>Tepidiformales</taxon>
        <taxon>Tepidiformaceae</taxon>
        <taxon>Tepidiforma</taxon>
    </lineage>
</organism>
<keyword evidence="12" id="KW-0251">Elongation factor</keyword>
<reference evidence="12 13" key="2">
    <citation type="submission" date="2019-10" db="EMBL/GenBank/DDBJ databases">
        <title>Thermopilla bonchosmolovskayae gen. nov., sp. nov., a moderately thermophilic Chloroflexi bacterium from a Chukotka hot spring (Arctic, Russia), representing a novel classis Thermopillaia, which include previously uncultivated lineage OLB14.</title>
        <authorList>
            <person name="Kochetkova T.V."/>
            <person name="Zayulina K.S."/>
            <person name="Zhigarkov V.S."/>
            <person name="Minaev N.V."/>
            <person name="Novikov A."/>
            <person name="Toshchakov S.V."/>
            <person name="Elcheninov A.G."/>
            <person name="Kublanov I.V."/>
        </authorList>
    </citation>
    <scope>NUCLEOTIDE SEQUENCE [LARGE SCALE GENOMIC DNA]</scope>
    <source>
        <strain evidence="12 13">3753O</strain>
    </source>
</reference>
<dbReference type="Gene3D" id="1.10.287.180">
    <property type="entry name" value="Transcription elongation factor, GreA/GreB, N-terminal domain"/>
    <property type="match status" value="1"/>
</dbReference>
<dbReference type="InterPro" id="IPR006359">
    <property type="entry name" value="Tscrpt_elong_fac_GreA"/>
</dbReference>
<dbReference type="HAMAP" id="MF_00105">
    <property type="entry name" value="GreA_GreB"/>
    <property type="match status" value="1"/>
</dbReference>
<sequence length="276" mass="30695">MTQTPAGVPATQVTLREALRQFSASLKPAEREYAAYAEKFCNDIGLDRITADLTPAIVEQYGERNLRPTDPNGQRRLDALKAWFRFLKNKGYTERNLGTGLRLPKANGPRATSASTRVVETPIEMTAEGIEALRRELAELERRIPDLIRAVETARSDGDLRENAPYHAAREALALAENRRRQLEESLKRAVVADRSELDADVAAIGSGVTVTFLERNIQVTYQLVGPREANPAEKKISVESPVGRVLLGRRVGEEVEVEAPQGTMRYRIDAIIHDP</sequence>
<comment type="function">
    <text evidence="6 8 9">Necessary for efficient RNA polymerase transcription elongation past template-encoded arresting sites. The arresting sites in DNA have the property of trapping a certain fraction of elongating RNA polymerases that pass through, resulting in locked ternary complexes. Cleavage of the nascent transcript by cleavage factors such as GreA or GreB allows the resumption of elongation from the new 3'terminus. GreA releases sequences of 2 to 3 nucleotides.</text>
</comment>
<dbReference type="PANTHER" id="PTHR30437:SF4">
    <property type="entry name" value="TRANSCRIPTION ELONGATION FACTOR GREA"/>
    <property type="match status" value="1"/>
</dbReference>
<evidence type="ECO:0000256" key="9">
    <source>
        <dbReference type="RuleBase" id="RU000556"/>
    </source>
</evidence>
<evidence type="ECO:0000256" key="8">
    <source>
        <dbReference type="HAMAP-Rule" id="MF_00105"/>
    </source>
</evidence>
<feature type="domain" description="Transcription elongation factor GreA/GreB C-terminal" evidence="10">
    <location>
        <begin position="200"/>
        <end position="272"/>
    </location>
</feature>
<dbReference type="SUPFAM" id="SSF54534">
    <property type="entry name" value="FKBP-like"/>
    <property type="match status" value="1"/>
</dbReference>
<dbReference type="InterPro" id="IPR023459">
    <property type="entry name" value="Tscrpt_elong_fac_GreA/B_fam"/>
</dbReference>
<dbReference type="InterPro" id="IPR028624">
    <property type="entry name" value="Tscrpt_elong_fac_GreA/B"/>
</dbReference>
<dbReference type="InterPro" id="IPR001437">
    <property type="entry name" value="Tscrpt_elong_fac_GreA/B_C"/>
</dbReference>
<keyword evidence="13" id="KW-1185">Reference proteome</keyword>
<evidence type="ECO:0000256" key="3">
    <source>
        <dbReference type="ARBA" id="ARBA00023015"/>
    </source>
</evidence>
<keyword evidence="5 8" id="KW-0804">Transcription</keyword>
<name>A0ABX6C0F1_9CHLR</name>
<dbReference type="PANTHER" id="PTHR30437">
    <property type="entry name" value="TRANSCRIPTION ELONGATION FACTOR GREA"/>
    <property type="match status" value="1"/>
</dbReference>
<keyword evidence="12" id="KW-0648">Protein biosynthesis</keyword>
<dbReference type="Gene3D" id="3.10.50.30">
    <property type="entry name" value="Transcription elongation factor, GreA/GreB, C-terminal domain"/>
    <property type="match status" value="1"/>
</dbReference>
<feature type="domain" description="Transcription elongation factor GreA/GreB N-terminal" evidence="11">
    <location>
        <begin position="124"/>
        <end position="192"/>
    </location>
</feature>
<evidence type="ECO:0000259" key="10">
    <source>
        <dbReference type="Pfam" id="PF01272"/>
    </source>
</evidence>
<dbReference type="NCBIfam" id="TIGR01462">
    <property type="entry name" value="greA"/>
    <property type="match status" value="1"/>
</dbReference>
<evidence type="ECO:0000256" key="4">
    <source>
        <dbReference type="ARBA" id="ARBA00023125"/>
    </source>
</evidence>
<evidence type="ECO:0000259" key="11">
    <source>
        <dbReference type="Pfam" id="PF03449"/>
    </source>
</evidence>
<dbReference type="InterPro" id="IPR010998">
    <property type="entry name" value="Integrase_recombinase_N"/>
</dbReference>
<feature type="coiled-coil region" evidence="8">
    <location>
        <begin position="123"/>
        <end position="193"/>
    </location>
</feature>
<dbReference type="SUPFAM" id="SSF46557">
    <property type="entry name" value="GreA transcript cleavage protein, N-terminal domain"/>
    <property type="match status" value="1"/>
</dbReference>
<reference evidence="12 13" key="1">
    <citation type="submission" date="2019-08" db="EMBL/GenBank/DDBJ databases">
        <authorList>
            <person name="Toschakov S.V."/>
        </authorList>
    </citation>
    <scope>NUCLEOTIDE SEQUENCE [LARGE SCALE GENOMIC DNA]</scope>
    <source>
        <strain evidence="12 13">3753O</strain>
    </source>
</reference>
<dbReference type="PROSITE" id="PS00829">
    <property type="entry name" value="GREAB_1"/>
    <property type="match status" value="1"/>
</dbReference>
<keyword evidence="3 8" id="KW-0805">Transcription regulation</keyword>
<dbReference type="InterPro" id="IPR022691">
    <property type="entry name" value="Tscrpt_elong_fac_GreA/B_N"/>
</dbReference>
<keyword evidence="4 8" id="KW-0238">DNA-binding</keyword>
<evidence type="ECO:0000313" key="13">
    <source>
        <dbReference type="Proteomes" id="UP000326331"/>
    </source>
</evidence>
<accession>A0ABX6C0F1</accession>
<evidence type="ECO:0000256" key="1">
    <source>
        <dbReference type="ARBA" id="ARBA00008213"/>
    </source>
</evidence>
<dbReference type="InterPro" id="IPR036953">
    <property type="entry name" value="GreA/GreB_C_sf"/>
</dbReference>
<evidence type="ECO:0000256" key="2">
    <source>
        <dbReference type="ARBA" id="ARBA00013729"/>
    </source>
</evidence>
<dbReference type="Proteomes" id="UP000326331">
    <property type="component" value="Chromosome"/>
</dbReference>
<evidence type="ECO:0000256" key="5">
    <source>
        <dbReference type="ARBA" id="ARBA00023163"/>
    </source>
</evidence>
<dbReference type="Gene3D" id="1.10.150.130">
    <property type="match status" value="1"/>
</dbReference>
<dbReference type="Pfam" id="PF01272">
    <property type="entry name" value="GreA_GreB"/>
    <property type="match status" value="1"/>
</dbReference>
<evidence type="ECO:0000256" key="7">
    <source>
        <dbReference type="ARBA" id="ARBA00030776"/>
    </source>
</evidence>
<dbReference type="Pfam" id="PF03449">
    <property type="entry name" value="GreA_GreB_N"/>
    <property type="match status" value="1"/>
</dbReference>
<comment type="similarity">
    <text evidence="1 8 9">Belongs to the GreA/GreB family.</text>
</comment>
<dbReference type="GO" id="GO:0003746">
    <property type="term" value="F:translation elongation factor activity"/>
    <property type="evidence" value="ECO:0007669"/>
    <property type="project" value="UniProtKB-KW"/>
</dbReference>
<dbReference type="RefSeq" id="WP_158066419.1">
    <property type="nucleotide sequence ID" value="NZ_CP042829.1"/>
</dbReference>
<gene>
    <name evidence="8 12" type="primary">greA</name>
    <name evidence="12" type="ORF">Tbon_04010</name>
</gene>
<dbReference type="InterPro" id="IPR036805">
    <property type="entry name" value="Tscrpt_elong_fac_GreA/B_N_sf"/>
</dbReference>
<dbReference type="NCBIfam" id="NF001263">
    <property type="entry name" value="PRK00226.1-4"/>
    <property type="match status" value="1"/>
</dbReference>
<protein>
    <recommendedName>
        <fullName evidence="2 8">Transcription elongation factor GreA</fullName>
    </recommendedName>
    <alternativeName>
        <fullName evidence="7 8">Transcript cleavage factor GreA</fullName>
    </alternativeName>
</protein>
<dbReference type="EMBL" id="CP042829">
    <property type="protein sequence ID" value="QFG02490.1"/>
    <property type="molecule type" value="Genomic_DNA"/>
</dbReference>
<dbReference type="InterPro" id="IPR018151">
    <property type="entry name" value="TF_GreA/GreB_CS"/>
</dbReference>
<evidence type="ECO:0000256" key="6">
    <source>
        <dbReference type="ARBA" id="ARBA00024916"/>
    </source>
</evidence>